<evidence type="ECO:0000256" key="6">
    <source>
        <dbReference type="ARBA" id="ARBA00023136"/>
    </source>
</evidence>
<dbReference type="PANTHER" id="PTHR42718:SF24">
    <property type="entry name" value="MAJOR FACILITATOR SUPERFAMILY (MFS) PROFILE DOMAIN-CONTAINING PROTEIN"/>
    <property type="match status" value="1"/>
</dbReference>
<feature type="transmembrane region" description="Helical" evidence="7">
    <location>
        <begin position="219"/>
        <end position="242"/>
    </location>
</feature>
<feature type="transmembrane region" description="Helical" evidence="7">
    <location>
        <begin position="18"/>
        <end position="38"/>
    </location>
</feature>
<dbReference type="CDD" id="cd17503">
    <property type="entry name" value="MFS_LmrB_MDR_like"/>
    <property type="match status" value="1"/>
</dbReference>
<keyword evidence="4 7" id="KW-0812">Transmembrane</keyword>
<dbReference type="InterPro" id="IPR011701">
    <property type="entry name" value="MFS"/>
</dbReference>
<evidence type="ECO:0000256" key="5">
    <source>
        <dbReference type="ARBA" id="ARBA00022989"/>
    </source>
</evidence>
<comment type="subcellular location">
    <subcellularLocation>
        <location evidence="1">Cell membrane</location>
        <topology evidence="1">Multi-pass membrane protein</topology>
    </subcellularLocation>
</comment>
<comment type="caution">
    <text evidence="9">The sequence shown here is derived from an EMBL/GenBank/DDBJ whole genome shotgun (WGS) entry which is preliminary data.</text>
</comment>
<proteinExistence type="predicted"/>
<dbReference type="InterPro" id="IPR020846">
    <property type="entry name" value="MFS_dom"/>
</dbReference>
<feature type="transmembrane region" description="Helical" evidence="7">
    <location>
        <begin position="84"/>
        <end position="103"/>
    </location>
</feature>
<keyword evidence="6 7" id="KW-0472">Membrane</keyword>
<feature type="transmembrane region" description="Helical" evidence="7">
    <location>
        <begin position="109"/>
        <end position="133"/>
    </location>
</feature>
<keyword evidence="3" id="KW-1003">Cell membrane</keyword>
<feature type="transmembrane region" description="Helical" evidence="7">
    <location>
        <begin position="287"/>
        <end position="308"/>
    </location>
</feature>
<dbReference type="InterPro" id="IPR004638">
    <property type="entry name" value="EmrB-like"/>
</dbReference>
<dbReference type="Gene3D" id="1.20.1250.20">
    <property type="entry name" value="MFS general substrate transporter like domains"/>
    <property type="match status" value="2"/>
</dbReference>
<dbReference type="eggNOG" id="COG0477">
    <property type="taxonomic scope" value="Bacteria"/>
</dbReference>
<dbReference type="GO" id="GO:0005886">
    <property type="term" value="C:plasma membrane"/>
    <property type="evidence" value="ECO:0007669"/>
    <property type="project" value="UniProtKB-SubCell"/>
</dbReference>
<dbReference type="PANTHER" id="PTHR42718">
    <property type="entry name" value="MAJOR FACILITATOR SUPERFAMILY MULTIDRUG TRANSPORTER MFSC"/>
    <property type="match status" value="1"/>
</dbReference>
<evidence type="ECO:0000256" key="4">
    <source>
        <dbReference type="ARBA" id="ARBA00022692"/>
    </source>
</evidence>
<dbReference type="SUPFAM" id="SSF103473">
    <property type="entry name" value="MFS general substrate transporter"/>
    <property type="match status" value="1"/>
</dbReference>
<feature type="transmembrane region" description="Helical" evidence="7">
    <location>
        <begin position="472"/>
        <end position="491"/>
    </location>
</feature>
<dbReference type="PROSITE" id="PS50850">
    <property type="entry name" value="MFS"/>
    <property type="match status" value="1"/>
</dbReference>
<dbReference type="Pfam" id="PF07690">
    <property type="entry name" value="MFS_1"/>
    <property type="match status" value="1"/>
</dbReference>
<dbReference type="OrthoDB" id="9816041at2"/>
<name>W6T3T0_9LACO</name>
<feature type="transmembrane region" description="Helical" evidence="7">
    <location>
        <begin position="353"/>
        <end position="371"/>
    </location>
</feature>
<evidence type="ECO:0000313" key="10">
    <source>
        <dbReference type="Proteomes" id="UP000019247"/>
    </source>
</evidence>
<evidence type="ECO:0000313" key="9">
    <source>
        <dbReference type="EMBL" id="ETY72551.1"/>
    </source>
</evidence>
<evidence type="ECO:0000259" key="8">
    <source>
        <dbReference type="PROSITE" id="PS50850"/>
    </source>
</evidence>
<dbReference type="RefSeq" id="WP_033614905.1">
    <property type="nucleotide sequence ID" value="NZ_KK036540.1"/>
</dbReference>
<dbReference type="NCBIfam" id="TIGR00711">
    <property type="entry name" value="efflux_EmrB"/>
    <property type="match status" value="1"/>
</dbReference>
<organism evidence="9 10">
    <name type="scientific">Lactiplantibacillus fabifermentans T30PCM01</name>
    <dbReference type="NCBI Taxonomy" id="1400520"/>
    <lineage>
        <taxon>Bacteria</taxon>
        <taxon>Bacillati</taxon>
        <taxon>Bacillota</taxon>
        <taxon>Bacilli</taxon>
        <taxon>Lactobacillales</taxon>
        <taxon>Lactobacillaceae</taxon>
        <taxon>Lactiplantibacillus</taxon>
    </lineage>
</organism>
<evidence type="ECO:0000256" key="2">
    <source>
        <dbReference type="ARBA" id="ARBA00022448"/>
    </source>
</evidence>
<evidence type="ECO:0000256" key="7">
    <source>
        <dbReference type="SAM" id="Phobius"/>
    </source>
</evidence>
<accession>W6T3T0</accession>
<feature type="transmembrane region" description="Helical" evidence="7">
    <location>
        <begin position="248"/>
        <end position="267"/>
    </location>
</feature>
<feature type="transmembrane region" description="Helical" evidence="7">
    <location>
        <begin position="189"/>
        <end position="207"/>
    </location>
</feature>
<reference evidence="9 10" key="1">
    <citation type="journal article" date="2014" name="Genome Announc.">
        <title>Genome Sequence of Lactobacillus fabifermentans Strain T30PCM01, Isolated from Fermenting Grape Marc.</title>
        <authorList>
            <person name="Treu L."/>
            <person name="Vendramin V."/>
            <person name="Bovo B."/>
            <person name="Giacomini A."/>
            <person name="Corich V."/>
            <person name="Campanaro S."/>
        </authorList>
    </citation>
    <scope>NUCLEOTIDE SEQUENCE [LARGE SCALE GENOMIC DNA]</scope>
    <source>
        <strain evidence="9 10">T30PCM01</strain>
    </source>
</reference>
<feature type="transmembrane region" description="Helical" evidence="7">
    <location>
        <begin position="145"/>
        <end position="169"/>
    </location>
</feature>
<dbReference type="AlphaFoldDB" id="W6T3T0"/>
<feature type="domain" description="Major facilitator superfamily (MFS) profile" evidence="8">
    <location>
        <begin position="19"/>
        <end position="496"/>
    </location>
</feature>
<dbReference type="Proteomes" id="UP000019247">
    <property type="component" value="Unassembled WGS sequence"/>
</dbReference>
<dbReference type="HOGENOM" id="CLU_000960_28_0_9"/>
<feature type="transmembrane region" description="Helical" evidence="7">
    <location>
        <begin position="58"/>
        <end position="77"/>
    </location>
</feature>
<feature type="transmembrane region" description="Helical" evidence="7">
    <location>
        <begin position="377"/>
        <end position="398"/>
    </location>
</feature>
<dbReference type="PATRIC" id="fig|1400520.3.peg.3316"/>
<keyword evidence="5 7" id="KW-1133">Transmembrane helix</keyword>
<dbReference type="GO" id="GO:0022857">
    <property type="term" value="F:transmembrane transporter activity"/>
    <property type="evidence" value="ECO:0007669"/>
    <property type="project" value="InterPro"/>
</dbReference>
<protein>
    <submittedName>
        <fullName evidence="9">Multidrug MFS transporter</fullName>
    </submittedName>
</protein>
<sequence length="498" mass="54088">MQTTQSVDVNGRPYHRGLMLALALFATFAAALMQTSLGTALPRLMTVFDINLSTAQQATTWFLLANAIMVPVSAFLIKRFSVRTLSLAAYSCLAIGIAISAFTPANHQWWLLFVVGRIVAALAVGVMFPLLQIMIVNMYAPKERGLAMGMMGLVVGMAPALGPTLTGWILDQKHVILGITISNSWRTIFYLPLIVIIIALLFCPFLIKDVLPKEKVHLDFWSLLASTVGFGLFLLGFTNVAADGWTDFSHVVAPIVGGLILIGWLVWRQLKLEHPFLDVRVFKSRSFTLTTIILVLATMAMMGVEMMLPTYLQTVHNLSALNSGLTLLPGALLMGLFSPIAGRLYDQAGIKRLVIAGFTILALGTIPFAFISMTTSTLLIIVMYALRMIGIALVLMPLTSEAMAALPLEKSTDGTAVNNTARQVASSVGTAVLTSITQNVINQHQPSHHLKLSDPLAYADKYLQASMDGFQVAFMVGLAFAVAGLILAFWLKHKEVHA</sequence>
<evidence type="ECO:0000256" key="3">
    <source>
        <dbReference type="ARBA" id="ARBA00022475"/>
    </source>
</evidence>
<dbReference type="EMBL" id="AWWK01000094">
    <property type="protein sequence ID" value="ETY72551.1"/>
    <property type="molecule type" value="Genomic_DNA"/>
</dbReference>
<dbReference type="STRING" id="1400520.LFAB_16860"/>
<keyword evidence="2" id="KW-0813">Transport</keyword>
<dbReference type="InterPro" id="IPR036259">
    <property type="entry name" value="MFS_trans_sf"/>
</dbReference>
<feature type="transmembrane region" description="Helical" evidence="7">
    <location>
        <begin position="320"/>
        <end position="341"/>
    </location>
</feature>
<gene>
    <name evidence="9" type="ORF">LFAB_16860</name>
</gene>
<evidence type="ECO:0000256" key="1">
    <source>
        <dbReference type="ARBA" id="ARBA00004651"/>
    </source>
</evidence>